<evidence type="ECO:0000256" key="3">
    <source>
        <dbReference type="ARBA" id="ARBA00022553"/>
    </source>
</evidence>
<keyword evidence="8" id="KW-0539">Nucleus</keyword>
<proteinExistence type="inferred from homology"/>
<keyword evidence="6" id="KW-0238">DNA-binding</keyword>
<evidence type="ECO:0000256" key="7">
    <source>
        <dbReference type="ARBA" id="ARBA00023163"/>
    </source>
</evidence>
<evidence type="ECO:0000313" key="14">
    <source>
        <dbReference type="RefSeq" id="XP_010911318.1"/>
    </source>
</evidence>
<dbReference type="PROSITE" id="PS00434">
    <property type="entry name" value="HSF_DOMAIN"/>
    <property type="match status" value="1"/>
</dbReference>
<dbReference type="GeneID" id="105037342"/>
<dbReference type="InterPro" id="IPR036388">
    <property type="entry name" value="WH-like_DNA-bd_sf"/>
</dbReference>
<comment type="subcellular location">
    <subcellularLocation>
        <location evidence="1">Nucleus</location>
    </subcellularLocation>
</comment>
<dbReference type="OrthoDB" id="60033at2759"/>
<evidence type="ECO:0000256" key="9">
    <source>
        <dbReference type="RuleBase" id="RU004020"/>
    </source>
</evidence>
<gene>
    <name evidence="14" type="primary">LOC105037342</name>
</gene>
<dbReference type="PRINTS" id="PR00056">
    <property type="entry name" value="HSFDOMAIN"/>
</dbReference>
<keyword evidence="5" id="KW-0346">Stress response</keyword>
<dbReference type="KEGG" id="egu:105037342"/>
<dbReference type="InterPro" id="IPR000232">
    <property type="entry name" value="HSF_DNA-bd"/>
</dbReference>
<dbReference type="PANTHER" id="PTHR10015">
    <property type="entry name" value="HEAT SHOCK TRANSCRIPTION FACTOR"/>
    <property type="match status" value="1"/>
</dbReference>
<reference evidence="14" key="1">
    <citation type="submission" date="2025-08" db="UniProtKB">
        <authorList>
            <consortium name="RefSeq"/>
        </authorList>
    </citation>
    <scope>IDENTIFICATION</scope>
</reference>
<dbReference type="FunFam" id="1.10.10.10:FF:000037">
    <property type="entry name" value="Heat stress transcription factor B-4"/>
    <property type="match status" value="1"/>
</dbReference>
<evidence type="ECO:0000313" key="13">
    <source>
        <dbReference type="Proteomes" id="UP000504607"/>
    </source>
</evidence>
<dbReference type="SUPFAM" id="SSF46785">
    <property type="entry name" value="Winged helix' DNA-binding domain"/>
    <property type="match status" value="1"/>
</dbReference>
<feature type="domain" description="HSF-type DNA-binding" evidence="12">
    <location>
        <begin position="57"/>
        <end position="81"/>
    </location>
</feature>
<dbReference type="Proteomes" id="UP000504607">
    <property type="component" value="Unplaced"/>
</dbReference>
<evidence type="ECO:0000256" key="2">
    <source>
        <dbReference type="ARBA" id="ARBA00011233"/>
    </source>
</evidence>
<evidence type="ECO:0000256" key="6">
    <source>
        <dbReference type="ARBA" id="ARBA00023125"/>
    </source>
</evidence>
<dbReference type="GO" id="GO:0006357">
    <property type="term" value="P:regulation of transcription by RNA polymerase II"/>
    <property type="evidence" value="ECO:0007669"/>
    <property type="project" value="TreeGrafter"/>
</dbReference>
<dbReference type="Pfam" id="PF00447">
    <property type="entry name" value="HSF_DNA-bind"/>
    <property type="match status" value="1"/>
</dbReference>
<dbReference type="SMART" id="SM00415">
    <property type="entry name" value="HSF"/>
    <property type="match status" value="1"/>
</dbReference>
<keyword evidence="10" id="KW-0175">Coiled coil</keyword>
<accession>A0A6I9QN88</accession>
<keyword evidence="3" id="KW-0597">Phosphoprotein</keyword>
<sequence>MEGKSSSNIEYQIQVAPFVAKAYQMVNDPRTDALIRWGKGNNSFLVLDPADFSQLLLPFYFKHSNFSSFVRQLNTYGFKKVDPDRWEFAHESFLRGQTHLLTSIVRRQKRKDGSSSSGDRKDGIEGEEEEERLIKELGRLRQEQRALQEELQGMSERLQATEMRPRKMMSFLVKVAEDPDFLPRLILSRKQQYLASEKKQRLVGPPTPPPLSSPHSLMPNGVSPPSDIGSAAERTNFCPLEHRAGPLALEAQKLTLPMFYNTSVDTGFAGGVSANVSVPQMNVVGADTVISGSQMGLLPEFGVVETSSTAKTSAPFPFSLLGHGFF</sequence>
<dbReference type="AlphaFoldDB" id="A0A6I9QN88"/>
<dbReference type="GO" id="GO:0003700">
    <property type="term" value="F:DNA-binding transcription factor activity"/>
    <property type="evidence" value="ECO:0007669"/>
    <property type="project" value="InterPro"/>
</dbReference>
<dbReference type="FunCoup" id="A0A6I9QN88">
    <property type="interactions" value="13"/>
</dbReference>
<feature type="region of interest" description="Disordered" evidence="11">
    <location>
        <begin position="106"/>
        <end position="129"/>
    </location>
</feature>
<dbReference type="InterPro" id="IPR036390">
    <property type="entry name" value="WH_DNA-bd_sf"/>
</dbReference>
<evidence type="ECO:0000256" key="4">
    <source>
        <dbReference type="ARBA" id="ARBA00023015"/>
    </source>
</evidence>
<dbReference type="RefSeq" id="XP_010911318.1">
    <property type="nucleotide sequence ID" value="XM_010913016.3"/>
</dbReference>
<keyword evidence="4" id="KW-0805">Transcription regulation</keyword>
<evidence type="ECO:0000256" key="11">
    <source>
        <dbReference type="SAM" id="MobiDB-lite"/>
    </source>
</evidence>
<organism evidence="13 14">
    <name type="scientific">Elaeis guineensis var. tenera</name>
    <name type="common">Oil palm</name>
    <dbReference type="NCBI Taxonomy" id="51953"/>
    <lineage>
        <taxon>Eukaryota</taxon>
        <taxon>Viridiplantae</taxon>
        <taxon>Streptophyta</taxon>
        <taxon>Embryophyta</taxon>
        <taxon>Tracheophyta</taxon>
        <taxon>Spermatophyta</taxon>
        <taxon>Magnoliopsida</taxon>
        <taxon>Liliopsida</taxon>
        <taxon>Arecaceae</taxon>
        <taxon>Arecoideae</taxon>
        <taxon>Cocoseae</taxon>
        <taxon>Elaeidinae</taxon>
        <taxon>Elaeis</taxon>
    </lineage>
</organism>
<dbReference type="GO" id="GO:0000978">
    <property type="term" value="F:RNA polymerase II cis-regulatory region sequence-specific DNA binding"/>
    <property type="evidence" value="ECO:0007669"/>
    <property type="project" value="TreeGrafter"/>
</dbReference>
<dbReference type="InParanoid" id="A0A6I9QN88"/>
<evidence type="ECO:0000256" key="10">
    <source>
        <dbReference type="SAM" id="Coils"/>
    </source>
</evidence>
<protein>
    <submittedName>
        <fullName evidence="14">Heat stress transcription factor C-1b</fullName>
    </submittedName>
</protein>
<comment type="similarity">
    <text evidence="9">Belongs to the HSF family.</text>
</comment>
<name>A0A6I9QN88_ELAGV</name>
<keyword evidence="13" id="KW-1185">Reference proteome</keyword>
<feature type="region of interest" description="Disordered" evidence="11">
    <location>
        <begin position="197"/>
        <end position="220"/>
    </location>
</feature>
<dbReference type="Gene3D" id="1.10.10.10">
    <property type="entry name" value="Winged helix-like DNA-binding domain superfamily/Winged helix DNA-binding domain"/>
    <property type="match status" value="1"/>
</dbReference>
<dbReference type="PANTHER" id="PTHR10015:SF332">
    <property type="entry name" value="HEAT STRESS TRANSCRIPTION FACTOR C-1"/>
    <property type="match status" value="1"/>
</dbReference>
<keyword evidence="7" id="KW-0804">Transcription</keyword>
<feature type="coiled-coil region" evidence="10">
    <location>
        <begin position="130"/>
        <end position="164"/>
    </location>
</feature>
<evidence type="ECO:0000259" key="12">
    <source>
        <dbReference type="PROSITE" id="PS00434"/>
    </source>
</evidence>
<comment type="subunit">
    <text evidence="2">Homotrimer.</text>
</comment>
<evidence type="ECO:0000256" key="8">
    <source>
        <dbReference type="ARBA" id="ARBA00023242"/>
    </source>
</evidence>
<evidence type="ECO:0000256" key="1">
    <source>
        <dbReference type="ARBA" id="ARBA00004123"/>
    </source>
</evidence>
<evidence type="ECO:0000256" key="5">
    <source>
        <dbReference type="ARBA" id="ARBA00023016"/>
    </source>
</evidence>
<dbReference type="GO" id="GO:0034605">
    <property type="term" value="P:cellular response to heat"/>
    <property type="evidence" value="ECO:0007669"/>
    <property type="project" value="TreeGrafter"/>
</dbReference>
<dbReference type="GO" id="GO:0005634">
    <property type="term" value="C:nucleus"/>
    <property type="evidence" value="ECO:0007669"/>
    <property type="project" value="UniProtKB-SubCell"/>
</dbReference>